<feature type="chain" id="PRO_5040388095" description="Egg protein CP391S-like protein" evidence="3">
    <location>
        <begin position="27"/>
        <end position="447"/>
    </location>
</feature>
<evidence type="ECO:0000313" key="4">
    <source>
        <dbReference type="Proteomes" id="UP000008854"/>
    </source>
</evidence>
<dbReference type="InParanoid" id="A0A3Q0KM91"/>
<keyword evidence="4" id="KW-1185">Reference proteome</keyword>
<keyword evidence="2" id="KW-0472">Membrane</keyword>
<evidence type="ECO:0000256" key="3">
    <source>
        <dbReference type="SAM" id="SignalP"/>
    </source>
</evidence>
<dbReference type="Proteomes" id="UP000008854">
    <property type="component" value="Unassembled WGS sequence"/>
</dbReference>
<evidence type="ECO:0008006" key="6">
    <source>
        <dbReference type="Google" id="ProtNLM"/>
    </source>
</evidence>
<dbReference type="AlphaFoldDB" id="A0A3Q0KM91"/>
<reference evidence="4" key="1">
    <citation type="journal article" date="2012" name="PLoS Negl. Trop. Dis.">
        <title>A systematically improved high quality genome and transcriptome of the human blood fluke Schistosoma mansoni.</title>
        <authorList>
            <person name="Protasio A.V."/>
            <person name="Tsai I.J."/>
            <person name="Babbage A."/>
            <person name="Nichol S."/>
            <person name="Hunt M."/>
            <person name="Aslett M.A."/>
            <person name="De Silva N."/>
            <person name="Velarde G.S."/>
            <person name="Anderson T.J."/>
            <person name="Clark R.C."/>
            <person name="Davidson C."/>
            <person name="Dillon G.P."/>
            <person name="Holroyd N.E."/>
            <person name="LoVerde P.T."/>
            <person name="Lloyd C."/>
            <person name="McQuillan J."/>
            <person name="Oliveira G."/>
            <person name="Otto T.D."/>
            <person name="Parker-Manuel S.J."/>
            <person name="Quail M.A."/>
            <person name="Wilson R.A."/>
            <person name="Zerlotini A."/>
            <person name="Dunne D.W."/>
            <person name="Berriman M."/>
        </authorList>
    </citation>
    <scope>NUCLEOTIDE SEQUENCE [LARGE SCALE GENOMIC DNA]</scope>
    <source>
        <strain evidence="4">Puerto Rican</strain>
    </source>
</reference>
<accession>A0A3Q0KM91</accession>
<keyword evidence="3" id="KW-0732">Signal</keyword>
<keyword evidence="2" id="KW-1133">Transmembrane helix</keyword>
<feature type="compositionally biased region" description="Basic and acidic residues" evidence="1">
    <location>
        <begin position="301"/>
        <end position="311"/>
    </location>
</feature>
<evidence type="ECO:0000313" key="5">
    <source>
        <dbReference type="WBParaSite" id="Smp_133400.1"/>
    </source>
</evidence>
<sequence>MRSIFSSVQLISLYLVVNLTFKYLDCQHSCELIDLKKERKPVLEGDWYRYSHYYYYSEAILLNQSSPIVSKRFVGFYTIKEIAPQFTFKFFGNDVTTFKVHTGGVLEMYGEKNLGAFDTYVTGNFEVDSEVWSDNESLAVKWSFHTSDKNTRLTFIVTTLIHSNGKILFYYEGISKGIKEMQRQLTFRGEIPCGNQNNRRISVFVPGRWIRNGTLVEYEFLGDCPKRNSIEECQDAKSSNEMCIWCESAHMCVTSNDNDIRDFKLNGCRVKNNLNVDAPSESTLNKQEKTNEELTEADLGNDSKKTTEKSGPHLTISNVSVLSKPTLIKQEVNTQAITETDLRNESMITTKTTESYLMISNVSVSRDSTFNKQKEIPKEIVETDLKNQNLTTETAEDNEQRKLLQYVHTIMPLFLLYIVTPIVVSFIVIGSGCILFLWLYRRKENDF</sequence>
<organism evidence="4 5">
    <name type="scientific">Schistosoma mansoni</name>
    <name type="common">Blood fluke</name>
    <dbReference type="NCBI Taxonomy" id="6183"/>
    <lineage>
        <taxon>Eukaryota</taxon>
        <taxon>Metazoa</taxon>
        <taxon>Spiralia</taxon>
        <taxon>Lophotrochozoa</taxon>
        <taxon>Platyhelminthes</taxon>
        <taxon>Trematoda</taxon>
        <taxon>Digenea</taxon>
        <taxon>Strigeidida</taxon>
        <taxon>Schistosomatoidea</taxon>
        <taxon>Schistosomatidae</taxon>
        <taxon>Schistosoma</taxon>
    </lineage>
</organism>
<feature type="transmembrane region" description="Helical" evidence="2">
    <location>
        <begin position="414"/>
        <end position="440"/>
    </location>
</feature>
<reference evidence="5" key="2">
    <citation type="submission" date="2018-12" db="UniProtKB">
        <authorList>
            <consortium name="WormBaseParasite"/>
        </authorList>
    </citation>
    <scope>IDENTIFICATION</scope>
    <source>
        <strain evidence="5">Puerto Rican</strain>
    </source>
</reference>
<dbReference type="WBParaSite" id="Smp_133400.1">
    <property type="protein sequence ID" value="Smp_133400.1"/>
    <property type="gene ID" value="Smp_133400"/>
</dbReference>
<proteinExistence type="predicted"/>
<evidence type="ECO:0000256" key="1">
    <source>
        <dbReference type="SAM" id="MobiDB-lite"/>
    </source>
</evidence>
<name>A0A3Q0KM91_SCHMA</name>
<feature type="region of interest" description="Disordered" evidence="1">
    <location>
        <begin position="279"/>
        <end position="312"/>
    </location>
</feature>
<protein>
    <recommendedName>
        <fullName evidence="6">Egg protein CP391S-like protein</fullName>
    </recommendedName>
</protein>
<keyword evidence="2" id="KW-0812">Transmembrane</keyword>
<feature type="signal peptide" evidence="3">
    <location>
        <begin position="1"/>
        <end position="26"/>
    </location>
</feature>
<evidence type="ECO:0000256" key="2">
    <source>
        <dbReference type="SAM" id="Phobius"/>
    </source>
</evidence>